<gene>
    <name evidence="1" type="ORF">ONB1V03_LOCUS9517</name>
</gene>
<dbReference type="EMBL" id="CAJPVJ010006003">
    <property type="protein sequence ID" value="CAG2170046.1"/>
    <property type="molecule type" value="Genomic_DNA"/>
</dbReference>
<proteinExistence type="predicted"/>
<organism evidence="1">
    <name type="scientific">Oppiella nova</name>
    <dbReference type="NCBI Taxonomy" id="334625"/>
    <lineage>
        <taxon>Eukaryota</taxon>
        <taxon>Metazoa</taxon>
        <taxon>Ecdysozoa</taxon>
        <taxon>Arthropoda</taxon>
        <taxon>Chelicerata</taxon>
        <taxon>Arachnida</taxon>
        <taxon>Acari</taxon>
        <taxon>Acariformes</taxon>
        <taxon>Sarcoptiformes</taxon>
        <taxon>Oribatida</taxon>
        <taxon>Brachypylina</taxon>
        <taxon>Oppioidea</taxon>
        <taxon>Oppiidae</taxon>
        <taxon>Oppiella</taxon>
    </lineage>
</organism>
<protein>
    <submittedName>
        <fullName evidence="1">Uncharacterized protein</fullName>
    </submittedName>
</protein>
<dbReference type="AlphaFoldDB" id="A0A7R9QNS5"/>
<evidence type="ECO:0000313" key="1">
    <source>
        <dbReference type="EMBL" id="CAD7652859.1"/>
    </source>
</evidence>
<reference evidence="1" key="1">
    <citation type="submission" date="2020-11" db="EMBL/GenBank/DDBJ databases">
        <authorList>
            <person name="Tran Van P."/>
        </authorList>
    </citation>
    <scope>NUCLEOTIDE SEQUENCE</scope>
</reference>
<dbReference type="Proteomes" id="UP000728032">
    <property type="component" value="Unassembled WGS sequence"/>
</dbReference>
<sequence>MLMWAIYAVTEAMRRLRPQDMELIQSKIVRYLAMAAVVLMVGKTLARSDTASTKPSTYSPYSSLMYSPYSSMMSSMSSMYSPYSPSMASSMVMPYYSSAYPYAPSAAAATSYGHSSSYGHPSQYVMAASYPHSAYVPMPYMGGYGAYSPVSSYYG</sequence>
<evidence type="ECO:0000313" key="2">
    <source>
        <dbReference type="Proteomes" id="UP000728032"/>
    </source>
</evidence>
<accession>A0A7R9QNS5</accession>
<dbReference type="EMBL" id="OC920828">
    <property type="protein sequence ID" value="CAD7652859.1"/>
    <property type="molecule type" value="Genomic_DNA"/>
</dbReference>
<keyword evidence="2" id="KW-1185">Reference proteome</keyword>
<name>A0A7R9QNS5_9ACAR</name>